<dbReference type="PANTHER" id="PTHR47655">
    <property type="entry name" value="QUINIC ACID UTILIZATION ACTIVATOR"/>
    <property type="match status" value="1"/>
</dbReference>
<keyword evidence="1" id="KW-0805">Transcription regulation</keyword>
<dbReference type="GO" id="GO:0003677">
    <property type="term" value="F:DNA binding"/>
    <property type="evidence" value="ECO:0007669"/>
    <property type="project" value="UniProtKB-KW"/>
</dbReference>
<dbReference type="RefSeq" id="XP_025552252.1">
    <property type="nucleotide sequence ID" value="XM_025693674.1"/>
</dbReference>
<evidence type="ECO:0000256" key="2">
    <source>
        <dbReference type="ARBA" id="ARBA00023125"/>
    </source>
</evidence>
<dbReference type="InterPro" id="IPR001138">
    <property type="entry name" value="Zn2Cys6_DnaBD"/>
</dbReference>
<evidence type="ECO:0000256" key="1">
    <source>
        <dbReference type="ARBA" id="ARBA00023015"/>
    </source>
</evidence>
<dbReference type="OrthoDB" id="4151048at2759"/>
<dbReference type="PANTHER" id="PTHR47655:SF3">
    <property type="entry name" value="ZN(II)2CYS6 TRANSCRIPTION FACTOR (EUROFUNG)"/>
    <property type="match status" value="1"/>
</dbReference>
<dbReference type="AlphaFoldDB" id="A0A395I1Q1"/>
<keyword evidence="3" id="KW-0804">Transcription</keyword>
<dbReference type="SMART" id="SM00066">
    <property type="entry name" value="GAL4"/>
    <property type="match status" value="1"/>
</dbReference>
<dbReference type="InterPro" id="IPR036864">
    <property type="entry name" value="Zn2-C6_fun-type_DNA-bd_sf"/>
</dbReference>
<dbReference type="STRING" id="1450537.A0A395I1Q1"/>
<dbReference type="GeneID" id="37197963"/>
<gene>
    <name evidence="7" type="ORF">BO97DRAFT_388844</name>
</gene>
<dbReference type="PROSITE" id="PS50048">
    <property type="entry name" value="ZN2_CY6_FUNGAL_2"/>
    <property type="match status" value="1"/>
</dbReference>
<organism evidence="7 8">
    <name type="scientific">Aspergillus homomorphus (strain CBS 101889)</name>
    <dbReference type="NCBI Taxonomy" id="1450537"/>
    <lineage>
        <taxon>Eukaryota</taxon>
        <taxon>Fungi</taxon>
        <taxon>Dikarya</taxon>
        <taxon>Ascomycota</taxon>
        <taxon>Pezizomycotina</taxon>
        <taxon>Eurotiomycetes</taxon>
        <taxon>Eurotiomycetidae</taxon>
        <taxon>Eurotiales</taxon>
        <taxon>Aspergillaceae</taxon>
        <taxon>Aspergillus</taxon>
        <taxon>Aspergillus subgen. Circumdati</taxon>
    </lineage>
</organism>
<dbReference type="SUPFAM" id="SSF57701">
    <property type="entry name" value="Zn2/Cys6 DNA-binding domain"/>
    <property type="match status" value="1"/>
</dbReference>
<reference evidence="7 8" key="1">
    <citation type="submission" date="2018-02" db="EMBL/GenBank/DDBJ databases">
        <title>The genomes of Aspergillus section Nigri reveals drivers in fungal speciation.</title>
        <authorList>
            <consortium name="DOE Joint Genome Institute"/>
            <person name="Vesth T.C."/>
            <person name="Nybo J."/>
            <person name="Theobald S."/>
            <person name="Brandl J."/>
            <person name="Frisvad J.C."/>
            <person name="Nielsen K.F."/>
            <person name="Lyhne E.K."/>
            <person name="Kogle M.E."/>
            <person name="Kuo A."/>
            <person name="Riley R."/>
            <person name="Clum A."/>
            <person name="Nolan M."/>
            <person name="Lipzen A."/>
            <person name="Salamov A."/>
            <person name="Henrissat B."/>
            <person name="Wiebenga A."/>
            <person name="De vries R.P."/>
            <person name="Grigoriev I.V."/>
            <person name="Mortensen U.H."/>
            <person name="Andersen M.R."/>
            <person name="Baker S.E."/>
        </authorList>
    </citation>
    <scope>NUCLEOTIDE SEQUENCE [LARGE SCALE GENOMIC DNA]</scope>
    <source>
        <strain evidence="7 8">CBS 101889</strain>
    </source>
</reference>
<dbReference type="GO" id="GO:0008270">
    <property type="term" value="F:zinc ion binding"/>
    <property type="evidence" value="ECO:0007669"/>
    <property type="project" value="InterPro"/>
</dbReference>
<dbReference type="GO" id="GO:0000981">
    <property type="term" value="F:DNA-binding transcription factor activity, RNA polymerase II-specific"/>
    <property type="evidence" value="ECO:0007669"/>
    <property type="project" value="InterPro"/>
</dbReference>
<feature type="compositionally biased region" description="Polar residues" evidence="5">
    <location>
        <begin position="153"/>
        <end position="163"/>
    </location>
</feature>
<feature type="compositionally biased region" description="Polar residues" evidence="5">
    <location>
        <begin position="1"/>
        <end position="18"/>
    </location>
</feature>
<dbReference type="Pfam" id="PF00172">
    <property type="entry name" value="Zn_clus"/>
    <property type="match status" value="1"/>
</dbReference>
<evidence type="ECO:0000256" key="3">
    <source>
        <dbReference type="ARBA" id="ARBA00023163"/>
    </source>
</evidence>
<name>A0A395I1Q1_ASPHC</name>
<proteinExistence type="predicted"/>
<protein>
    <recommendedName>
        <fullName evidence="6">Zn(2)-C6 fungal-type domain-containing protein</fullName>
    </recommendedName>
</protein>
<evidence type="ECO:0000313" key="7">
    <source>
        <dbReference type="EMBL" id="RAL13098.1"/>
    </source>
</evidence>
<dbReference type="EMBL" id="KZ824280">
    <property type="protein sequence ID" value="RAL13098.1"/>
    <property type="molecule type" value="Genomic_DNA"/>
</dbReference>
<evidence type="ECO:0000256" key="5">
    <source>
        <dbReference type="SAM" id="MobiDB-lite"/>
    </source>
</evidence>
<accession>A0A395I1Q1</accession>
<keyword evidence="8" id="KW-1185">Reference proteome</keyword>
<dbReference type="Gene3D" id="4.10.240.10">
    <property type="entry name" value="Zn(2)-C6 fungal-type DNA-binding domain"/>
    <property type="match status" value="1"/>
</dbReference>
<dbReference type="CDD" id="cd00067">
    <property type="entry name" value="GAL4"/>
    <property type="match status" value="1"/>
</dbReference>
<dbReference type="VEuPathDB" id="FungiDB:BO97DRAFT_388844"/>
<dbReference type="Proteomes" id="UP000248961">
    <property type="component" value="Unassembled WGS sequence"/>
</dbReference>
<feature type="region of interest" description="Disordered" evidence="5">
    <location>
        <begin position="153"/>
        <end position="172"/>
    </location>
</feature>
<feature type="region of interest" description="Disordered" evidence="5">
    <location>
        <begin position="1"/>
        <end position="24"/>
    </location>
</feature>
<evidence type="ECO:0000313" key="8">
    <source>
        <dbReference type="Proteomes" id="UP000248961"/>
    </source>
</evidence>
<dbReference type="PROSITE" id="PS00463">
    <property type="entry name" value="ZN2_CY6_FUNGAL_1"/>
    <property type="match status" value="1"/>
</dbReference>
<evidence type="ECO:0000256" key="4">
    <source>
        <dbReference type="ARBA" id="ARBA00023242"/>
    </source>
</evidence>
<keyword evidence="2" id="KW-0238">DNA-binding</keyword>
<dbReference type="InterPro" id="IPR052783">
    <property type="entry name" value="Metabolic/Drug-Res_Regulator"/>
</dbReference>
<sequence>MAPGQQPSATCPKDSSGTSRKRTTKACDWCRLKKSKCDGSKPCYRCKSKNAICSFTAREKGQKSNYPEGYAEILEKQQAWLVSELQKLYQQALKAECWQDRPLFRNNNGYESTHDLLGRLGVPNCSRGEQFQEKIGPLQQKLCLENDHQARTQNLTDKGSGNAESPLFPSPFSNLSTQPTLEMFNEPISFQEPMMSTFGELAQMDPIFLGSMIMTIPRPPFNPCPANFA</sequence>
<dbReference type="GO" id="GO:0009893">
    <property type="term" value="P:positive regulation of metabolic process"/>
    <property type="evidence" value="ECO:0007669"/>
    <property type="project" value="UniProtKB-ARBA"/>
</dbReference>
<keyword evidence="4" id="KW-0539">Nucleus</keyword>
<feature type="domain" description="Zn(2)-C6 fungal-type" evidence="6">
    <location>
        <begin position="26"/>
        <end position="55"/>
    </location>
</feature>
<evidence type="ECO:0000259" key="6">
    <source>
        <dbReference type="PROSITE" id="PS50048"/>
    </source>
</evidence>